<feature type="domain" description="Fido" evidence="1">
    <location>
        <begin position="105"/>
        <end position="273"/>
    </location>
</feature>
<dbReference type="Pfam" id="PF02661">
    <property type="entry name" value="Fic"/>
    <property type="match status" value="1"/>
</dbReference>
<evidence type="ECO:0000313" key="4">
    <source>
        <dbReference type="Proteomes" id="UP000054639"/>
    </source>
</evidence>
<dbReference type="SUPFAM" id="SSF140931">
    <property type="entry name" value="Fic-like"/>
    <property type="match status" value="1"/>
</dbReference>
<dbReference type="Gene3D" id="1.10.3290.10">
    <property type="entry name" value="Fido-like domain"/>
    <property type="match status" value="1"/>
</dbReference>
<proteinExistence type="predicted"/>
<accession>A0A378KQL2</accession>
<dbReference type="STRING" id="45072.Lqua_2807"/>
<sequence>MPWIQANGLDALTPEIFEDWVLNIHKRMAKTLLSLSEEGKSGEYSKSMVIRWHFGSNMMNHLAMYFAKLFKPQLSEQGFLNMLVKENQGLKYNDAKQFLRILKRLERDNAAPIHSTLKERMKLEEPLAGIILALNRLTTAVHDNLLPKHELKVVEKIALFVDYPERLPGQMRNFAETMVPRWKQLNNNDLVAVSEFCADLFYQFTRIHAFPNGNGRTAAELNNIVLRSIDLPDILMRKPGDRNANTGSYAEAIASIEKDRGPLAAHLLKCIIEAQTKPFADPDLAKLIYARMAMHKIASQIKAIKPDFDLNRITESLVAKNPFLKYLDHSNNAHSLMACQLLTATAQEFLTGLTNEVERKKSATTSVSQVSFLKPVYDRVALQNQMVEITGFKDWKIPNKEPLTIWRYCTSEAEATEIVNGLNQLNFCEANVRTTEVQGKKIVLCSNINLEQMQRAIPSQAPALP</sequence>
<organism evidence="3 5">
    <name type="scientific">Legionella quateirensis</name>
    <dbReference type="NCBI Taxonomy" id="45072"/>
    <lineage>
        <taxon>Bacteria</taxon>
        <taxon>Pseudomonadati</taxon>
        <taxon>Pseudomonadota</taxon>
        <taxon>Gammaproteobacteria</taxon>
        <taxon>Legionellales</taxon>
        <taxon>Legionellaceae</taxon>
        <taxon>Legionella</taxon>
    </lineage>
</organism>
<evidence type="ECO:0000259" key="1">
    <source>
        <dbReference type="PROSITE" id="PS51459"/>
    </source>
</evidence>
<dbReference type="Proteomes" id="UP000054639">
    <property type="component" value="Unassembled WGS sequence"/>
</dbReference>
<reference evidence="2 4" key="1">
    <citation type="submission" date="2015-11" db="EMBL/GenBank/DDBJ databases">
        <title>Genomic analysis of 38 Legionella species identifies large and diverse effector repertoires.</title>
        <authorList>
            <person name="Burstein D."/>
            <person name="Amaro F."/>
            <person name="Zusman T."/>
            <person name="Lifshitz Z."/>
            <person name="Cohen O."/>
            <person name="Gilbert J.A."/>
            <person name="Pupko T."/>
            <person name="Shuman H.A."/>
            <person name="Segal G."/>
        </authorList>
    </citation>
    <scope>NUCLEOTIDE SEQUENCE [LARGE SCALE GENOMIC DNA]</scope>
    <source>
        <strain evidence="2 4">ATCC 49507</strain>
    </source>
</reference>
<dbReference type="PANTHER" id="PTHR13504">
    <property type="entry name" value="FIDO DOMAIN-CONTAINING PROTEIN DDB_G0283145"/>
    <property type="match status" value="1"/>
</dbReference>
<evidence type="ECO:0000313" key="3">
    <source>
        <dbReference type="EMBL" id="STY16842.1"/>
    </source>
</evidence>
<dbReference type="PROSITE" id="PS51459">
    <property type="entry name" value="FIDO"/>
    <property type="match status" value="1"/>
</dbReference>
<evidence type="ECO:0000313" key="2">
    <source>
        <dbReference type="EMBL" id="KTD44640.1"/>
    </source>
</evidence>
<dbReference type="InterPro" id="IPR040198">
    <property type="entry name" value="Fido_containing"/>
</dbReference>
<dbReference type="EMBL" id="LNYR01000041">
    <property type="protein sequence ID" value="KTD44640.1"/>
    <property type="molecule type" value="Genomic_DNA"/>
</dbReference>
<protein>
    <submittedName>
        <fullName evidence="2 3">Fic/DOC family</fullName>
    </submittedName>
</protein>
<dbReference type="PANTHER" id="PTHR13504:SF38">
    <property type="entry name" value="FIDO DOMAIN-CONTAINING PROTEIN"/>
    <property type="match status" value="1"/>
</dbReference>
<reference evidence="3 5" key="2">
    <citation type="submission" date="2018-06" db="EMBL/GenBank/DDBJ databases">
        <authorList>
            <consortium name="Pathogen Informatics"/>
            <person name="Doyle S."/>
        </authorList>
    </citation>
    <scope>NUCLEOTIDE SEQUENCE [LARGE SCALE GENOMIC DNA]</scope>
    <source>
        <strain evidence="3 5">NCTC12376</strain>
    </source>
</reference>
<name>A0A378KQL2_9GAMM</name>
<dbReference type="EMBL" id="UGOW01000001">
    <property type="protein sequence ID" value="STY16842.1"/>
    <property type="molecule type" value="Genomic_DNA"/>
</dbReference>
<dbReference type="InterPro" id="IPR003812">
    <property type="entry name" value="Fido"/>
</dbReference>
<evidence type="ECO:0000313" key="5">
    <source>
        <dbReference type="Proteomes" id="UP000254230"/>
    </source>
</evidence>
<dbReference type="Proteomes" id="UP000254230">
    <property type="component" value="Unassembled WGS sequence"/>
</dbReference>
<dbReference type="AlphaFoldDB" id="A0A378KQL2"/>
<keyword evidence="4" id="KW-1185">Reference proteome</keyword>
<gene>
    <name evidence="2" type="ORF">Lqua_2807</name>
    <name evidence="3" type="ORF">NCTC12376_00635</name>
</gene>
<dbReference type="RefSeq" id="WP_058474941.1">
    <property type="nucleotide sequence ID" value="NZ_CAAAIL010000019.1"/>
</dbReference>
<dbReference type="OrthoDB" id="9807853at2"/>
<dbReference type="InterPro" id="IPR036597">
    <property type="entry name" value="Fido-like_dom_sf"/>
</dbReference>